<sequence length="93" mass="10237">ENVQVKVAGGQSFLDATFNALQIDPIEGFQFVDAGTLSADELELRHHLIICQVYDQMTASEVKLTLMEKLPDDYEVVIVTAAGSRDEEIQAVP</sequence>
<feature type="non-terminal residue" evidence="1">
    <location>
        <position position="1"/>
    </location>
</feature>
<evidence type="ECO:0000313" key="2">
    <source>
        <dbReference type="Proteomes" id="UP000217065"/>
    </source>
</evidence>
<name>A0A264W5V1_9BACL</name>
<comment type="caution">
    <text evidence="1">The sequence shown here is derived from an EMBL/GenBank/DDBJ whole genome shotgun (WGS) entry which is preliminary data.</text>
</comment>
<evidence type="ECO:0000313" key="1">
    <source>
        <dbReference type="EMBL" id="OZS78949.1"/>
    </source>
</evidence>
<reference evidence="1 2" key="1">
    <citation type="submission" date="2017-07" db="EMBL/GenBank/DDBJ databases">
        <title>Tetzosporium hominis gen.nov. sp.nov.</title>
        <authorList>
            <person name="Tetz G."/>
            <person name="Tetz V."/>
        </authorList>
    </citation>
    <scope>NUCLEOTIDE SEQUENCE [LARGE SCALE GENOMIC DNA]</scope>
    <source>
        <strain evidence="1 2">VT-49</strain>
    </source>
</reference>
<dbReference type="SUPFAM" id="SSF53790">
    <property type="entry name" value="Tetrapyrrole methylase"/>
    <property type="match status" value="1"/>
</dbReference>
<feature type="non-terminal residue" evidence="1">
    <location>
        <position position="93"/>
    </location>
</feature>
<dbReference type="InterPro" id="IPR035996">
    <property type="entry name" value="4pyrrol_Methylase_sf"/>
</dbReference>
<protein>
    <submittedName>
        <fullName evidence="1">MazG family protein</fullName>
    </submittedName>
</protein>
<proteinExistence type="predicted"/>
<dbReference type="EMBL" id="NOKQ01000160">
    <property type="protein sequence ID" value="OZS78949.1"/>
    <property type="molecule type" value="Genomic_DNA"/>
</dbReference>
<accession>A0A264W5V1</accession>
<organism evidence="1 2">
    <name type="scientific">Tetzosporium hominis</name>
    <dbReference type="NCBI Taxonomy" id="2020506"/>
    <lineage>
        <taxon>Bacteria</taxon>
        <taxon>Bacillati</taxon>
        <taxon>Bacillota</taxon>
        <taxon>Bacilli</taxon>
        <taxon>Bacillales</taxon>
        <taxon>Caryophanaceae</taxon>
        <taxon>Tetzosporium</taxon>
    </lineage>
</organism>
<dbReference type="AlphaFoldDB" id="A0A264W5V1"/>
<dbReference type="Proteomes" id="UP000217065">
    <property type="component" value="Unassembled WGS sequence"/>
</dbReference>
<gene>
    <name evidence="1" type="ORF">CF394_03505</name>
</gene>
<keyword evidence="2" id="KW-1185">Reference proteome</keyword>
<dbReference type="GO" id="GO:0008168">
    <property type="term" value="F:methyltransferase activity"/>
    <property type="evidence" value="ECO:0007669"/>
    <property type="project" value="InterPro"/>
</dbReference>